<organism evidence="2 3">
    <name type="scientific">Sinanaerobacter chloroacetimidivorans</name>
    <dbReference type="NCBI Taxonomy" id="2818044"/>
    <lineage>
        <taxon>Bacteria</taxon>
        <taxon>Bacillati</taxon>
        <taxon>Bacillota</taxon>
        <taxon>Clostridia</taxon>
        <taxon>Peptostreptococcales</taxon>
        <taxon>Anaerovoracaceae</taxon>
        <taxon>Sinanaerobacter</taxon>
    </lineage>
</organism>
<comment type="caution">
    <text evidence="2">The sequence shown here is derived from an EMBL/GenBank/DDBJ whole genome shotgun (WGS) entry which is preliminary data.</text>
</comment>
<evidence type="ECO:0000256" key="1">
    <source>
        <dbReference type="ARBA" id="ARBA00007189"/>
    </source>
</evidence>
<comment type="similarity">
    <text evidence="1">Belongs to the UPF0751 family.</text>
</comment>
<gene>
    <name evidence="2" type="ORF">KCX82_20170</name>
</gene>
<dbReference type="EMBL" id="JAGSND010000022">
    <property type="protein sequence ID" value="MBR0600205.1"/>
    <property type="molecule type" value="Genomic_DNA"/>
</dbReference>
<proteinExistence type="inferred from homology"/>
<name>A0A8J8B5C4_9FIRM</name>
<evidence type="ECO:0000313" key="3">
    <source>
        <dbReference type="Proteomes" id="UP000675664"/>
    </source>
</evidence>
<dbReference type="RefSeq" id="WP_227020319.1">
    <property type="nucleotide sequence ID" value="NZ_JAGSND010000022.1"/>
</dbReference>
<dbReference type="InterPro" id="IPR016772">
    <property type="entry name" value="UCP020408"/>
</dbReference>
<dbReference type="Pfam" id="PF10087">
    <property type="entry name" value="DUF2325"/>
    <property type="match status" value="1"/>
</dbReference>
<reference evidence="2" key="2">
    <citation type="submission" date="2021-04" db="EMBL/GenBank/DDBJ databases">
        <authorList>
            <person name="Liu J."/>
        </authorList>
    </citation>
    <scope>NUCLEOTIDE SEQUENCE</scope>
    <source>
        <strain evidence="2">BAD-6</strain>
    </source>
</reference>
<protein>
    <submittedName>
        <fullName evidence="2">DUF2325 domain-containing protein</fullName>
    </submittedName>
</protein>
<reference evidence="2" key="1">
    <citation type="submission" date="2021-04" db="EMBL/GenBank/DDBJ databases">
        <title>Sinoanaerobacter chloroacetimidivorans sp. nov., an obligate anaerobic bacterium isolated from anaerobic sludge.</title>
        <authorList>
            <person name="Bao Y."/>
        </authorList>
    </citation>
    <scope>NUCLEOTIDE SEQUENCE</scope>
    <source>
        <strain evidence="2">BAD-6</strain>
    </source>
</reference>
<evidence type="ECO:0000313" key="2">
    <source>
        <dbReference type="EMBL" id="MBR0600205.1"/>
    </source>
</evidence>
<dbReference type="Proteomes" id="UP000675664">
    <property type="component" value="Unassembled WGS sequence"/>
</dbReference>
<dbReference type="AlphaFoldDB" id="A0A8J8B5C4"/>
<sequence>MSILLIGGHDRMHCHYRDICDKCGHKVKVFTQFPKNFEKKIGNPDAMIIFTNTVSHKMVSVATNEAKRKDIPIFRCHTSSGVALERTIQELEENLN</sequence>
<keyword evidence="3" id="KW-1185">Reference proteome</keyword>
<accession>A0A8J8B5C4</accession>